<dbReference type="Pfam" id="PF01266">
    <property type="entry name" value="DAO"/>
    <property type="match status" value="1"/>
</dbReference>
<accession>A0A2T4CYR9</accession>
<name>A0A2T4CYR9_9GAMM</name>
<feature type="domain" description="FAD dependent oxidoreductase" evidence="2">
    <location>
        <begin position="30"/>
        <end position="382"/>
    </location>
</feature>
<dbReference type="PANTHER" id="PTHR13847">
    <property type="entry name" value="SARCOSINE DEHYDROGENASE-RELATED"/>
    <property type="match status" value="1"/>
</dbReference>
<sequence length="408" mass="45425">MDLKSGYPYWAIRNGLMRIFPAQDQDIDCDVAVIGGGITGALIADDLSSNGYAVAVIEQRDIGWGSTAASTAMLQYEIDTHLTELAELYGEVDALKAYRACAEAINGLKKLAETVGDVDFEMQESLYYASRSRDKKSLKAEFLLRQKHGFDVEWLESDAIKKLYGFKSSGAILSKLAARVDPYRLAHKLLDRLKSSGHHVYDRTEIKDLKPSDKQVVLTTTSGFKIVCKHVVIATGYASQKLLKQNVASNRSSYAFITDPIDPELLGELNKTMMWESTRPYLYMRTTGDGRLLVGGEDDDIDIPAKRDKRVDKKAQTLAKKVEKLFPKLPMNPTFSWAGTFAETEDGLPFFGAHPQYGERVQFAMAYGGNGITYSMIGAGLLRANIEQREHPLAELFSFSRLDQSNND</sequence>
<dbReference type="AlphaFoldDB" id="A0A2T4CYR9"/>
<evidence type="ECO:0000256" key="1">
    <source>
        <dbReference type="ARBA" id="ARBA00023002"/>
    </source>
</evidence>
<reference evidence="3" key="1">
    <citation type="submission" date="2018-03" db="EMBL/GenBank/DDBJ databases">
        <title>Cross-interface Injection: A General Nanoliter Liquid Handling Method Applied to Single Cells Genome Amplification Automated Nanoliter Liquid Handling Applied to Single Cell Multiple Displacement Amplification.</title>
        <authorList>
            <person name="Yun J."/>
            <person name="Xu P."/>
            <person name="Xu J."/>
            <person name="Dai X."/>
            <person name="Wang Y."/>
            <person name="Zheng X."/>
            <person name="Cao C."/>
            <person name="Yi Q."/>
            <person name="Zhu Y."/>
            <person name="Wang L."/>
            <person name="Dong Z."/>
            <person name="Huang Y."/>
            <person name="Huang L."/>
            <person name="Du W."/>
        </authorList>
    </citation>
    <scope>NUCLEOTIDE SEQUENCE [LARGE SCALE GENOMIC DNA]</scope>
    <source>
        <strain evidence="3">Z-D3-2</strain>
    </source>
</reference>
<dbReference type="GO" id="GO:0005737">
    <property type="term" value="C:cytoplasm"/>
    <property type="evidence" value="ECO:0007669"/>
    <property type="project" value="TreeGrafter"/>
</dbReference>
<gene>
    <name evidence="3" type="ORF">C9940_01270</name>
</gene>
<dbReference type="PANTHER" id="PTHR13847:SF201">
    <property type="entry name" value="PUTATIBE OXIDOREDUCTASE"/>
    <property type="match status" value="1"/>
</dbReference>
<evidence type="ECO:0000313" key="3">
    <source>
        <dbReference type="EMBL" id="PTB86695.1"/>
    </source>
</evidence>
<organism evidence="3">
    <name type="scientific">Pseudidiomarina aestuarii</name>
    <dbReference type="NCBI Taxonomy" id="624146"/>
    <lineage>
        <taxon>Bacteria</taxon>
        <taxon>Pseudomonadati</taxon>
        <taxon>Pseudomonadota</taxon>
        <taxon>Gammaproteobacteria</taxon>
        <taxon>Alteromonadales</taxon>
        <taxon>Idiomarinaceae</taxon>
        <taxon>Pseudidiomarina</taxon>
    </lineage>
</organism>
<dbReference type="Gene3D" id="3.30.9.10">
    <property type="entry name" value="D-Amino Acid Oxidase, subunit A, domain 2"/>
    <property type="match status" value="1"/>
</dbReference>
<evidence type="ECO:0000259" key="2">
    <source>
        <dbReference type="Pfam" id="PF01266"/>
    </source>
</evidence>
<protein>
    <submittedName>
        <fullName evidence="3">Amino acid oxidase</fullName>
    </submittedName>
</protein>
<dbReference type="SUPFAM" id="SSF51905">
    <property type="entry name" value="FAD/NAD(P)-binding domain"/>
    <property type="match status" value="1"/>
</dbReference>
<dbReference type="EMBL" id="PYVN01000007">
    <property type="protein sequence ID" value="PTB86695.1"/>
    <property type="molecule type" value="Genomic_DNA"/>
</dbReference>
<dbReference type="Gene3D" id="3.50.50.60">
    <property type="entry name" value="FAD/NAD(P)-binding domain"/>
    <property type="match status" value="1"/>
</dbReference>
<keyword evidence="1" id="KW-0560">Oxidoreductase</keyword>
<dbReference type="InterPro" id="IPR006076">
    <property type="entry name" value="FAD-dep_OxRdtase"/>
</dbReference>
<comment type="caution">
    <text evidence="3">The sequence shown here is derived from an EMBL/GenBank/DDBJ whole genome shotgun (WGS) entry which is preliminary data.</text>
</comment>
<dbReference type="InterPro" id="IPR036188">
    <property type="entry name" value="FAD/NAD-bd_sf"/>
</dbReference>
<dbReference type="GO" id="GO:0016491">
    <property type="term" value="F:oxidoreductase activity"/>
    <property type="evidence" value="ECO:0007669"/>
    <property type="project" value="UniProtKB-KW"/>
</dbReference>
<proteinExistence type="predicted"/>